<reference evidence="4 5" key="1">
    <citation type="submission" date="2010-11" db="EMBL/GenBank/DDBJ databases">
        <authorList>
            <person name="Durkin A.S."/>
            <person name="Madupu R."/>
            <person name="Torralba M."/>
            <person name="Gillis M."/>
            <person name="Methe B."/>
            <person name="Sutton G."/>
            <person name="Nelson K.E."/>
        </authorList>
    </citation>
    <scope>NUCLEOTIDE SEQUENCE [LARGE SCALE GENOMIC DNA]</scope>
    <source>
        <strain evidence="4 5">UPII 345-E</strain>
    </source>
</reference>
<dbReference type="InterPro" id="IPR001670">
    <property type="entry name" value="ADH_Fe/GldA"/>
</dbReference>
<name>E4L7D5_9FIRM</name>
<dbReference type="GO" id="GO:0005829">
    <property type="term" value="C:cytosol"/>
    <property type="evidence" value="ECO:0007669"/>
    <property type="project" value="TreeGrafter"/>
</dbReference>
<sequence length="380" mass="43467">MEDFQFYTPVKVYFGQDSHEKLAAICKNKKVMLVYGQKAIKENGVYEEITRILNENDISYTDFGGNKLPLYKKILEAVEICKKEKINCIIGIGGCTCMDMAKIISFVCMNEDHEDYIFAKKDPVGKKHLETILIPTYASGGSEIDAVSEVDDLEKHRHGSLYGIYADYAILNPEFTYSVSKKLTVNGALVSFIQMAISYIKNENPVGKVIGRALMKMLLQDIDNIANRLTNYELRAEFMWLSSMSTVGFLSAGMGGSYAWSIYSFETIAEALYGIDYRTSMVIFFPAWLKVAVKKFPEEIKAFVVEIFDIDGRFLPEKAVEKACKKWYKLLDEAQLPTSYDQIGKRPEEKDLKFEIKRYLEKPFTEEEVYEMMKLSFKGN</sequence>
<evidence type="ECO:0000313" key="5">
    <source>
        <dbReference type="Proteomes" id="UP000004594"/>
    </source>
</evidence>
<dbReference type="Gene3D" id="3.40.50.1970">
    <property type="match status" value="1"/>
</dbReference>
<dbReference type="Proteomes" id="UP000004594">
    <property type="component" value="Unassembled WGS sequence"/>
</dbReference>
<feature type="domain" description="Fe-containing alcohol dehydrogenase-like C-terminal" evidence="3">
    <location>
        <begin position="203"/>
        <end position="349"/>
    </location>
</feature>
<comment type="caution">
    <text evidence="4">The sequence shown here is derived from an EMBL/GenBank/DDBJ whole genome shotgun (WGS) entry which is preliminary data.</text>
</comment>
<dbReference type="RefSeq" id="WP_007553781.1">
    <property type="nucleotide sequence ID" value="NZ_AENT01000001.1"/>
</dbReference>
<dbReference type="EC" id="1.1.1.1" evidence="4"/>
<dbReference type="Pfam" id="PF25137">
    <property type="entry name" value="ADH_Fe_C"/>
    <property type="match status" value="1"/>
</dbReference>
<dbReference type="CDD" id="cd08187">
    <property type="entry name" value="BDH"/>
    <property type="match status" value="1"/>
</dbReference>
<dbReference type="EMBL" id="AENT01000001">
    <property type="protein sequence ID" value="EFR43416.1"/>
    <property type="molecule type" value="Genomic_DNA"/>
</dbReference>
<evidence type="ECO:0000259" key="2">
    <source>
        <dbReference type="Pfam" id="PF00465"/>
    </source>
</evidence>
<gene>
    <name evidence="4" type="ORF">HMPREF9220_1284</name>
</gene>
<dbReference type="PANTHER" id="PTHR43633">
    <property type="entry name" value="ALCOHOL DEHYDROGENASE YQHD"/>
    <property type="match status" value="1"/>
</dbReference>
<accession>E4L7D5</accession>
<evidence type="ECO:0000256" key="1">
    <source>
        <dbReference type="ARBA" id="ARBA00023002"/>
    </source>
</evidence>
<evidence type="ECO:0000259" key="3">
    <source>
        <dbReference type="Pfam" id="PF25137"/>
    </source>
</evidence>
<dbReference type="Pfam" id="PF00465">
    <property type="entry name" value="Fe-ADH"/>
    <property type="match status" value="1"/>
</dbReference>
<dbReference type="Gene3D" id="1.20.1090.10">
    <property type="entry name" value="Dehydroquinate synthase-like - alpha domain"/>
    <property type="match status" value="1"/>
</dbReference>
<dbReference type="GO" id="GO:0008106">
    <property type="term" value="F:alcohol dehydrogenase (NADP+) activity"/>
    <property type="evidence" value="ECO:0007669"/>
    <property type="project" value="TreeGrafter"/>
</dbReference>
<dbReference type="GO" id="GO:0046872">
    <property type="term" value="F:metal ion binding"/>
    <property type="evidence" value="ECO:0007669"/>
    <property type="project" value="InterPro"/>
</dbReference>
<proteinExistence type="predicted"/>
<organism evidence="4 5">
    <name type="scientific">Dialister micraerophilus UPII 345-E</name>
    <dbReference type="NCBI Taxonomy" id="910314"/>
    <lineage>
        <taxon>Bacteria</taxon>
        <taxon>Bacillati</taxon>
        <taxon>Bacillota</taxon>
        <taxon>Negativicutes</taxon>
        <taxon>Veillonellales</taxon>
        <taxon>Veillonellaceae</taxon>
        <taxon>Dialister</taxon>
    </lineage>
</organism>
<dbReference type="AlphaFoldDB" id="E4L7D5"/>
<dbReference type="GO" id="GO:1990362">
    <property type="term" value="F:butanol dehydrogenase (NAD+) activity"/>
    <property type="evidence" value="ECO:0007669"/>
    <property type="project" value="InterPro"/>
</dbReference>
<dbReference type="eggNOG" id="COG1979">
    <property type="taxonomic scope" value="Bacteria"/>
</dbReference>
<dbReference type="InterPro" id="IPR056798">
    <property type="entry name" value="ADH_Fe_C"/>
</dbReference>
<dbReference type="OrthoDB" id="9801156at2"/>
<evidence type="ECO:0000313" key="4">
    <source>
        <dbReference type="EMBL" id="EFR43416.1"/>
    </source>
</evidence>
<dbReference type="GO" id="GO:1990002">
    <property type="term" value="F:methylglyoxal reductase (NADPH) (acetol producing) activity"/>
    <property type="evidence" value="ECO:0007669"/>
    <property type="project" value="TreeGrafter"/>
</dbReference>
<feature type="domain" description="Alcohol dehydrogenase iron-type/glycerol dehydrogenase GldA" evidence="2">
    <location>
        <begin position="9"/>
        <end position="173"/>
    </location>
</feature>
<keyword evidence="1 4" id="KW-0560">Oxidoreductase</keyword>
<protein>
    <submittedName>
        <fullName evidence="4">Alcohol dehydrogenase, iron-dependent</fullName>
        <ecNumber evidence="4">1.1.1.1</ecNumber>
    </submittedName>
</protein>
<dbReference type="SUPFAM" id="SSF56796">
    <property type="entry name" value="Dehydroquinate synthase-like"/>
    <property type="match status" value="1"/>
</dbReference>
<dbReference type="PANTHER" id="PTHR43633:SF1">
    <property type="entry name" value="ALCOHOL DEHYDROGENASE YQHD"/>
    <property type="match status" value="1"/>
</dbReference>
<dbReference type="InterPro" id="IPR044731">
    <property type="entry name" value="BDH-like"/>
</dbReference>